<dbReference type="GO" id="GO:0035556">
    <property type="term" value="P:intracellular signal transduction"/>
    <property type="evidence" value="ECO:0007669"/>
    <property type="project" value="InterPro"/>
</dbReference>
<dbReference type="GO" id="GO:0005737">
    <property type="term" value="C:cytoplasm"/>
    <property type="evidence" value="ECO:0007669"/>
    <property type="project" value="TreeGrafter"/>
</dbReference>
<evidence type="ECO:0000256" key="1">
    <source>
        <dbReference type="ARBA" id="ARBA00022741"/>
    </source>
</evidence>
<dbReference type="InterPro" id="IPR011990">
    <property type="entry name" value="TPR-like_helical_dom_sf"/>
</dbReference>
<feature type="coiled-coil region" evidence="3">
    <location>
        <begin position="1074"/>
        <end position="1135"/>
    </location>
</feature>
<dbReference type="InterPro" id="IPR027417">
    <property type="entry name" value="P-loop_NTPase"/>
</dbReference>
<dbReference type="Gene3D" id="3.40.50.300">
    <property type="entry name" value="P-loop containing nucleotide triphosphate hydrolases"/>
    <property type="match status" value="1"/>
</dbReference>
<dbReference type="Pfam" id="PF00211">
    <property type="entry name" value="Guanylate_cyc"/>
    <property type="match status" value="1"/>
</dbReference>
<dbReference type="PANTHER" id="PTHR16305:SF35">
    <property type="entry name" value="TRANSCRIPTIONAL ACTIVATOR DOMAIN"/>
    <property type="match status" value="1"/>
</dbReference>
<dbReference type="Pfam" id="PF13191">
    <property type="entry name" value="AAA_16"/>
    <property type="match status" value="1"/>
</dbReference>
<gene>
    <name evidence="6" type="ORF">C1J01_25360</name>
</gene>
<accession>A0A2W2DWW9</accession>
<name>A0A2W2DWW9_9ACTN</name>
<dbReference type="Gene3D" id="1.25.40.10">
    <property type="entry name" value="Tetratricopeptide repeat domain"/>
    <property type="match status" value="1"/>
</dbReference>
<feature type="domain" description="Guanylate cyclase" evidence="5">
    <location>
        <begin position="249"/>
        <end position="362"/>
    </location>
</feature>
<feature type="compositionally biased region" description="Basic residues" evidence="4">
    <location>
        <begin position="122"/>
        <end position="133"/>
    </location>
</feature>
<sequence>MGHRAVRSAGQPGAAAGHDLRLLRGHLGGPGDDGRRADRGAARRPPVHLERLRSPHGRGHLPRRASHAGRRRAGQPAPGPPVRVQRRGPPADGQAAGGDGGVHASGLAEAAAQPGALDVPRRRLRRRPGARAARRAETGLVVHGAVRGGARRPPPRPARRAGGRPDPAAGAPDGPARRRRHDRPPLRRAGAVPDPGGAGPRLAHPAVGGGGEDPRDPPPDAAETPARARAGRAAPVSVPREPGALTTATILFTDVVSSTALRIRLGEERANVVFRRLYDLLRSVVDANGATFTKSLGDGLMAVFGSATAGLDAVIAVQQAVADENERAPEKISIRAALAAGDVCWGLDDVSGLPTVEAARLVAQAEGGQVLCTDLVRRLAQGRGRHEFKDLGRLPGKGLREPLHTYELHWQSAAHHLGASLAPWLDDRHVLPFVGREQELRLLEAELAAAEFGSGLVVLEGDAGVGKTRLASEVARRALKRQFTVLAGRCTNPARQAYEPIAGAVERLARTSPALLLRAGVDQRCGQLVRLAPSLAAPPLSLQVPPATEPVSERYHLMAAARTLIERLAAVRPVLLVIDDLQWATLESLQMLGALMWEAESLPLLVLAMSRPMPVEAAMPELHRLTADARIVPVPSFRPEEVSLALAQARADGDAERLHRITGGNAFLISEVVRELATGKELDALAVPGAVTRMVMARMAQLHPDARELVSLLAVGERVDSAALRRGLGLEEARFVAAVEEAMGAGLVALLDNGSCQFSHELTRTALYATLSPPRAALLHGRVADALCETDPKAMESRPYVVAAHLMAAAEHGRDPARVSAAAEAGVAAAEHALAGLAHREAVTWYQRVLDLLADFPGTTPERRAELLVECGRAMWLAGDPEARPTLLRAAELARECGRGDLIVLAALGGDRGFSSVSAAYDERRIALLTEARQVVDSTDVSTRALLAAMLATELIWAPDGERRFALSDEAVALARKSGDPRTLASVLGMRSLTIVPADPLHQRHRDGDEMLEAARRTGDDLALFHAYVQRTPPVLDSGDAGKAAALLDRAEELAHRLGQPHLDWLLGYSRAGLTLMQGDLAQAEAEAEAALRLGSEIGHRLEAVAIFSEQIAEIRRLQGRLWELRDRLRRAARAPRLDPVHAVLRYLCELDDEEAVPLLERILAGGGAEPPRNMAHRPALDNLAVAASRLGRAEPAARLYDALAGDGETFGHGTVAHHCGHHYLAHLCVAMGDPERAAGHFEAAAEVHERRGVPLMLAESLLDWADLLDGGGISGPRPDDLRAWCRTLLAGRGALLLERRLR</sequence>
<feature type="compositionally biased region" description="Low complexity" evidence="4">
    <location>
        <begin position="164"/>
        <end position="174"/>
    </location>
</feature>
<proteinExistence type="predicted"/>
<feature type="compositionally biased region" description="Basic residues" evidence="4">
    <location>
        <begin position="149"/>
        <end position="162"/>
    </location>
</feature>
<dbReference type="SMART" id="SM00044">
    <property type="entry name" value="CYCc"/>
    <property type="match status" value="1"/>
</dbReference>
<keyword evidence="2" id="KW-0067">ATP-binding</keyword>
<evidence type="ECO:0000256" key="2">
    <source>
        <dbReference type="ARBA" id="ARBA00022840"/>
    </source>
</evidence>
<organism evidence="6 7">
    <name type="scientific">Nonomuraea aridisoli</name>
    <dbReference type="NCBI Taxonomy" id="2070368"/>
    <lineage>
        <taxon>Bacteria</taxon>
        <taxon>Bacillati</taxon>
        <taxon>Actinomycetota</taxon>
        <taxon>Actinomycetes</taxon>
        <taxon>Streptosporangiales</taxon>
        <taxon>Streptosporangiaceae</taxon>
        <taxon>Nonomuraea</taxon>
    </lineage>
</organism>
<dbReference type="Proteomes" id="UP000249304">
    <property type="component" value="Unassembled WGS sequence"/>
</dbReference>
<dbReference type="SUPFAM" id="SSF52540">
    <property type="entry name" value="P-loop containing nucleoside triphosphate hydrolases"/>
    <property type="match status" value="1"/>
</dbReference>
<evidence type="ECO:0000256" key="3">
    <source>
        <dbReference type="SAM" id="Coils"/>
    </source>
</evidence>
<dbReference type="GO" id="GO:0009190">
    <property type="term" value="P:cyclic nucleotide biosynthetic process"/>
    <property type="evidence" value="ECO:0007669"/>
    <property type="project" value="InterPro"/>
</dbReference>
<dbReference type="OrthoDB" id="134712at2"/>
<dbReference type="PANTHER" id="PTHR16305">
    <property type="entry name" value="TESTICULAR SOLUBLE ADENYLYL CYCLASE"/>
    <property type="match status" value="1"/>
</dbReference>
<comment type="caution">
    <text evidence="6">The sequence shown here is derived from an EMBL/GenBank/DDBJ whole genome shotgun (WGS) entry which is preliminary data.</text>
</comment>
<keyword evidence="1" id="KW-0547">Nucleotide-binding</keyword>
<feature type="compositionally biased region" description="Basic residues" evidence="4">
    <location>
        <begin position="54"/>
        <end position="73"/>
    </location>
</feature>
<dbReference type="SUPFAM" id="SSF48452">
    <property type="entry name" value="TPR-like"/>
    <property type="match status" value="2"/>
</dbReference>
<dbReference type="CDD" id="cd07302">
    <property type="entry name" value="CHD"/>
    <property type="match status" value="1"/>
</dbReference>
<dbReference type="GO" id="GO:0004016">
    <property type="term" value="F:adenylate cyclase activity"/>
    <property type="evidence" value="ECO:0007669"/>
    <property type="project" value="UniProtKB-ARBA"/>
</dbReference>
<evidence type="ECO:0000259" key="5">
    <source>
        <dbReference type="PROSITE" id="PS50125"/>
    </source>
</evidence>
<feature type="compositionally biased region" description="Basic and acidic residues" evidence="4">
    <location>
        <begin position="32"/>
        <end position="53"/>
    </location>
</feature>
<dbReference type="PROSITE" id="PS50125">
    <property type="entry name" value="GUANYLATE_CYCLASE_2"/>
    <property type="match status" value="1"/>
</dbReference>
<feature type="region of interest" description="Disordered" evidence="4">
    <location>
        <begin position="1"/>
        <end position="241"/>
    </location>
</feature>
<evidence type="ECO:0000313" key="6">
    <source>
        <dbReference type="EMBL" id="PZG14993.1"/>
    </source>
</evidence>
<keyword evidence="3" id="KW-0175">Coiled coil</keyword>
<dbReference type="InterPro" id="IPR029787">
    <property type="entry name" value="Nucleotide_cyclase"/>
</dbReference>
<keyword evidence="7" id="KW-1185">Reference proteome</keyword>
<dbReference type="GO" id="GO:0005524">
    <property type="term" value="F:ATP binding"/>
    <property type="evidence" value="ECO:0007669"/>
    <property type="project" value="UniProtKB-KW"/>
</dbReference>
<dbReference type="SUPFAM" id="SSF55073">
    <property type="entry name" value="Nucleotide cyclase"/>
    <property type="match status" value="1"/>
</dbReference>
<feature type="compositionally biased region" description="Low complexity" evidence="4">
    <location>
        <begin position="221"/>
        <end position="240"/>
    </location>
</feature>
<protein>
    <recommendedName>
        <fullName evidence="5">Guanylate cyclase domain-containing protein</fullName>
    </recommendedName>
</protein>
<evidence type="ECO:0000313" key="7">
    <source>
        <dbReference type="Proteomes" id="UP000249304"/>
    </source>
</evidence>
<dbReference type="InterPro" id="IPR001054">
    <property type="entry name" value="A/G_cyclase"/>
</dbReference>
<dbReference type="Gene3D" id="3.30.70.1230">
    <property type="entry name" value="Nucleotide cyclase"/>
    <property type="match status" value="1"/>
</dbReference>
<dbReference type="EMBL" id="POUD01000115">
    <property type="protein sequence ID" value="PZG14993.1"/>
    <property type="molecule type" value="Genomic_DNA"/>
</dbReference>
<evidence type="ECO:0000256" key="4">
    <source>
        <dbReference type="SAM" id="MobiDB-lite"/>
    </source>
</evidence>
<reference evidence="6 7" key="1">
    <citation type="submission" date="2018-01" db="EMBL/GenBank/DDBJ databases">
        <title>Draft genome sequence of Nonomuraea sp. KC333.</title>
        <authorList>
            <person name="Sahin N."/>
            <person name="Saygin H."/>
            <person name="Ay H."/>
        </authorList>
    </citation>
    <scope>NUCLEOTIDE SEQUENCE [LARGE SCALE GENOMIC DNA]</scope>
    <source>
        <strain evidence="6 7">KC333</strain>
    </source>
</reference>
<dbReference type="InterPro" id="IPR041664">
    <property type="entry name" value="AAA_16"/>
</dbReference>